<protein>
    <submittedName>
        <fullName evidence="1">Uncharacterized protein</fullName>
    </submittedName>
</protein>
<organism evidence="1 2">
    <name type="scientific">Candidatus Nealsonbacteria bacterium CG23_combo_of_CG06-09_8_20_14_all_40_13</name>
    <dbReference type="NCBI Taxonomy" id="1974724"/>
    <lineage>
        <taxon>Bacteria</taxon>
        <taxon>Candidatus Nealsoniibacteriota</taxon>
    </lineage>
</organism>
<dbReference type="Gene3D" id="3.90.1070.10">
    <property type="match status" value="1"/>
</dbReference>
<dbReference type="EMBL" id="PCRM01000012">
    <property type="protein sequence ID" value="PIP21857.1"/>
    <property type="molecule type" value="Genomic_DNA"/>
</dbReference>
<gene>
    <name evidence="1" type="ORF">COX39_00705</name>
</gene>
<name>A0A2G9YRI9_9BACT</name>
<dbReference type="Gene3D" id="3.40.50.1000">
    <property type="entry name" value="HAD superfamily/HAD-like"/>
    <property type="match status" value="1"/>
</dbReference>
<reference evidence="1 2" key="1">
    <citation type="submission" date="2017-09" db="EMBL/GenBank/DDBJ databases">
        <title>Depth-based differentiation of microbial function through sediment-hosted aquifers and enrichment of novel symbionts in the deep terrestrial subsurface.</title>
        <authorList>
            <person name="Probst A.J."/>
            <person name="Ladd B."/>
            <person name="Jarett J.K."/>
            <person name="Geller-Mcgrath D.E."/>
            <person name="Sieber C.M."/>
            <person name="Emerson J.B."/>
            <person name="Anantharaman K."/>
            <person name="Thomas B.C."/>
            <person name="Malmstrom R."/>
            <person name="Stieglmeier M."/>
            <person name="Klingl A."/>
            <person name="Woyke T."/>
            <person name="Ryan C.M."/>
            <person name="Banfield J.F."/>
        </authorList>
    </citation>
    <scope>NUCLEOTIDE SEQUENCE [LARGE SCALE GENOMIC DNA]</scope>
    <source>
        <strain evidence="1">CG23_combo_of_CG06-09_8_20_14_all_40_13</strain>
    </source>
</reference>
<comment type="caution">
    <text evidence="1">The sequence shown here is derived from an EMBL/GenBank/DDBJ whole genome shotgun (WGS) entry which is preliminary data.</text>
</comment>
<dbReference type="InterPro" id="IPR036412">
    <property type="entry name" value="HAD-like_sf"/>
</dbReference>
<evidence type="ECO:0000313" key="1">
    <source>
        <dbReference type="EMBL" id="PIP21857.1"/>
    </source>
</evidence>
<proteinExistence type="predicted"/>
<dbReference type="SUPFAM" id="SSF56784">
    <property type="entry name" value="HAD-like"/>
    <property type="match status" value="1"/>
</dbReference>
<evidence type="ECO:0000313" key="2">
    <source>
        <dbReference type="Proteomes" id="UP000231567"/>
    </source>
</evidence>
<dbReference type="AlphaFoldDB" id="A0A2G9YRI9"/>
<accession>A0A2G9YRI9</accession>
<dbReference type="Proteomes" id="UP000231567">
    <property type="component" value="Unassembled WGS sequence"/>
</dbReference>
<dbReference type="InterPro" id="IPR023214">
    <property type="entry name" value="HAD_sf"/>
</dbReference>
<dbReference type="Pfam" id="PF08282">
    <property type="entry name" value="Hydrolase_3"/>
    <property type="match status" value="1"/>
</dbReference>
<sequence>MAKIILLEELLGKLKLELGGAGLKNYEIRVKTLPRGERYSVLFSDASDSICVIVEDVNNRRTARDEHILSPTSQQREETFGPLAHPLDLKRKFLEGEIFRLLGRKGVDDHSEDIFPIRKFSPRMWVGDAKKIKQAKCLFEDADGCFIPLADKPVNIGEYLLNAELSASLPFDKYYATGRTNAECRLMAKYEERFGGKVSGWIAENGCLFIRRQKGKKDEIHIHPAIDDKIVSQLKATEKILKGFGKGIIQPGKRFCVSYWVAEGFTSAQVEPEIIKLLRKAGIGEEIRRSITHTAAAVDITPPGINKETGLLFACEILRVNPKNTIVVGDAKGDAGMMRAAMRCGGLSAAPANVTDDIGIKPDYISPWPEQKGVRDIHRQIALPSKK</sequence>